<dbReference type="Pfam" id="PF03097">
    <property type="entry name" value="BRO1"/>
    <property type="match status" value="2"/>
</dbReference>
<dbReference type="Pfam" id="PF13949">
    <property type="entry name" value="ALIX_LYPXL_bnd"/>
    <property type="match status" value="1"/>
</dbReference>
<reference evidence="4 5" key="1">
    <citation type="journal article" date="2018" name="Mol. Biol. Evol.">
        <title>Broad Genomic Sampling Reveals a Smut Pathogenic Ancestry of the Fungal Clade Ustilaginomycotina.</title>
        <authorList>
            <person name="Kijpornyongpan T."/>
            <person name="Mondo S.J."/>
            <person name="Barry K."/>
            <person name="Sandor L."/>
            <person name="Lee J."/>
            <person name="Lipzen A."/>
            <person name="Pangilinan J."/>
            <person name="LaButti K."/>
            <person name="Hainaut M."/>
            <person name="Henrissat B."/>
            <person name="Grigoriev I.V."/>
            <person name="Spatafora J.W."/>
            <person name="Aime M.C."/>
        </authorList>
    </citation>
    <scope>NUCLEOTIDE SEQUENCE [LARGE SCALE GENOMIC DNA]</scope>
    <source>
        <strain evidence="4 5">MCA 4718</strain>
    </source>
</reference>
<dbReference type="AlphaFoldDB" id="A0A316UEK8"/>
<feature type="compositionally biased region" description="Gly residues" evidence="2">
    <location>
        <begin position="971"/>
        <end position="981"/>
    </location>
</feature>
<evidence type="ECO:0000313" key="5">
    <source>
        <dbReference type="Proteomes" id="UP000245942"/>
    </source>
</evidence>
<gene>
    <name evidence="4" type="ORF">BCV69DRAFT_279589</name>
</gene>
<evidence type="ECO:0000256" key="1">
    <source>
        <dbReference type="ARBA" id="ARBA00038154"/>
    </source>
</evidence>
<evidence type="ECO:0000313" key="4">
    <source>
        <dbReference type="EMBL" id="PWN23659.1"/>
    </source>
</evidence>
<feature type="compositionally biased region" description="Low complexity" evidence="2">
    <location>
        <begin position="945"/>
        <end position="970"/>
    </location>
</feature>
<feature type="compositionally biased region" description="Polar residues" evidence="2">
    <location>
        <begin position="900"/>
        <end position="915"/>
    </location>
</feature>
<comment type="similarity">
    <text evidence="1">Belongs to the palA/RIM20 family.</text>
</comment>
<keyword evidence="5" id="KW-1185">Reference proteome</keyword>
<dbReference type="InterPro" id="IPR038499">
    <property type="entry name" value="BRO1_sf"/>
</dbReference>
<dbReference type="GO" id="GO:0005768">
    <property type="term" value="C:endosome"/>
    <property type="evidence" value="ECO:0007669"/>
    <property type="project" value="TreeGrafter"/>
</dbReference>
<protein>
    <submittedName>
        <fullName evidence="4">BRO1-domain-containing protein</fullName>
    </submittedName>
</protein>
<dbReference type="SMART" id="SM01041">
    <property type="entry name" value="BRO1"/>
    <property type="match status" value="1"/>
</dbReference>
<organism evidence="4 5">
    <name type="scientific">Pseudomicrostroma glucosiphilum</name>
    <dbReference type="NCBI Taxonomy" id="1684307"/>
    <lineage>
        <taxon>Eukaryota</taxon>
        <taxon>Fungi</taxon>
        <taxon>Dikarya</taxon>
        <taxon>Basidiomycota</taxon>
        <taxon>Ustilaginomycotina</taxon>
        <taxon>Exobasidiomycetes</taxon>
        <taxon>Microstromatales</taxon>
        <taxon>Microstromatales incertae sedis</taxon>
        <taxon>Pseudomicrostroma</taxon>
    </lineage>
</organism>
<proteinExistence type="inferred from homology"/>
<dbReference type="InterPro" id="IPR025304">
    <property type="entry name" value="ALIX_V_dom"/>
</dbReference>
<dbReference type="Gene3D" id="1.20.120.560">
    <property type="entry name" value="alix/aip1 in complex with the ypdl late domain"/>
    <property type="match status" value="1"/>
</dbReference>
<feature type="compositionally biased region" description="Low complexity" evidence="2">
    <location>
        <begin position="858"/>
        <end position="899"/>
    </location>
</feature>
<evidence type="ECO:0000259" key="3">
    <source>
        <dbReference type="PROSITE" id="PS51180"/>
    </source>
</evidence>
<accession>A0A316UEK8</accession>
<dbReference type="EMBL" id="KZ819321">
    <property type="protein sequence ID" value="PWN23659.1"/>
    <property type="molecule type" value="Genomic_DNA"/>
</dbReference>
<feature type="region of interest" description="Disordered" evidence="2">
    <location>
        <begin position="833"/>
        <end position="981"/>
    </location>
</feature>
<dbReference type="GeneID" id="37013038"/>
<dbReference type="PANTHER" id="PTHR23030:SF39">
    <property type="entry name" value="PROGRAMMED CELL DEATH 6-INTERACTING PROTEIN"/>
    <property type="match status" value="1"/>
</dbReference>
<dbReference type="STRING" id="1684307.A0A316UEK8"/>
<dbReference type="Proteomes" id="UP000245942">
    <property type="component" value="Unassembled WGS sequence"/>
</dbReference>
<dbReference type="PROSITE" id="PS51180">
    <property type="entry name" value="BRO1"/>
    <property type="match status" value="1"/>
</dbReference>
<sequence>MSARNVLALPVPSSPNLSSQFTSSLRQAIISHSGETHHPDAFASDISSLVDLRARVGAMEAHAASLDTAYRYYAQLVFATTKLPASVPISFPWAQPLVPVSFLGALASGGTGASHVDSSSESTAELAAMWKKSEEFAVIFDGTVFVGHPLIAWERANVLYAIAALTSTLGAQESRNDGASIKRAVAYFQTSSAILSHLETQVMPSLVPQLPPTSPSHGLSPVSLQPLATLSLAQAQECFWQKAVSDGMKSGTVAKLAAAVEELYEQAADQAKRAEIEHGIEAIPRTWLNHITVKRHHFGAAAQYRKSQDDLASSRYGDEISRLQLAEGYVKSALTAFKKGLPTTTSSEAVASDLKGLQGAIESNLKRAKKDNDLIYLEPVTPGGSLAPIQAARMVTARLPAEVAKPVECLRAPGSAVGSGDASLPALGKPLFAALVPYGAHLAISVYEDRKDSWWRDTVEGRRQELEALVKSTLESLSLPAAIDALDRNASGSQAQDLPPALVEQMERFREQGGLTALYRLKGDVDKMSQLNTSTLLQAQTALEAESKEDASVRETFSGSKHWTRQESRIAGQGYWKRLEELKGTIKMARDSDAVVQSKMTKWSQSWQILEAGEAVVRAQLPSDAGNTSSSASISSSSSVVRELRSTLERIDDALAEFAALATETRSLVRSDDIRDKVMREVVRLSSNATGDQGIGGQGGYAGEVDLSPEMFEGLFDGEFRKYKGVESQLDGFEKRVEGLLQRAGTQNETFTTQLKANSATLSQRNSILSNLSLSSSKFFEVHSNLSEGLKFYNGLAPMITQFKQTVDQWRRAREIDVQQLVARFEGTSLEERRRPWEDAGEGGQAASPATRSGARKSTAGATASPRASTSTSTAGTPSRRTTRSQAAQAQSQMQASPQGRQATSAPSPYGQQQRANEDEADEDAVLSALGEDTNRTPTNSRPSSPADQQLQQDQQHGQQQGQSGQPAWGQWGGGSIRFAD</sequence>
<feature type="domain" description="BRO1" evidence="3">
    <location>
        <begin position="5"/>
        <end position="453"/>
    </location>
</feature>
<dbReference type="InterPro" id="IPR004328">
    <property type="entry name" value="BRO1_dom"/>
</dbReference>
<dbReference type="RefSeq" id="XP_025350819.1">
    <property type="nucleotide sequence ID" value="XM_025491304.1"/>
</dbReference>
<name>A0A316UEK8_9BASI</name>
<dbReference type="Gene3D" id="1.20.140.50">
    <property type="entry name" value="alix/aip1 like domains"/>
    <property type="match status" value="1"/>
</dbReference>
<evidence type="ECO:0000256" key="2">
    <source>
        <dbReference type="SAM" id="MobiDB-lite"/>
    </source>
</evidence>
<dbReference type="PANTHER" id="PTHR23030">
    <property type="entry name" value="PCD6 INTERACTING PROTEIN-RELATED"/>
    <property type="match status" value="1"/>
</dbReference>
<dbReference type="Gene3D" id="1.25.40.280">
    <property type="entry name" value="alix/aip1 like domains"/>
    <property type="match status" value="1"/>
</dbReference>
<dbReference type="OrthoDB" id="64867at2759"/>